<dbReference type="Pfam" id="PF00379">
    <property type="entry name" value="Chitin_bind_4"/>
    <property type="match status" value="1"/>
</dbReference>
<gene>
    <name evidence="7" type="primary">LOC113393582</name>
</gene>
<feature type="compositionally biased region" description="Polar residues" evidence="4">
    <location>
        <begin position="95"/>
        <end position="106"/>
    </location>
</feature>
<dbReference type="InterPro" id="IPR050468">
    <property type="entry name" value="Cuticle_Struct_Prot"/>
</dbReference>
<organism evidence="6 7">
    <name type="scientific">Vanessa tameamea</name>
    <name type="common">Kamehameha butterfly</name>
    <dbReference type="NCBI Taxonomy" id="334116"/>
    <lineage>
        <taxon>Eukaryota</taxon>
        <taxon>Metazoa</taxon>
        <taxon>Ecdysozoa</taxon>
        <taxon>Arthropoda</taxon>
        <taxon>Hexapoda</taxon>
        <taxon>Insecta</taxon>
        <taxon>Pterygota</taxon>
        <taxon>Neoptera</taxon>
        <taxon>Endopterygota</taxon>
        <taxon>Lepidoptera</taxon>
        <taxon>Glossata</taxon>
        <taxon>Ditrysia</taxon>
        <taxon>Papilionoidea</taxon>
        <taxon>Nymphalidae</taxon>
        <taxon>Nymphalinae</taxon>
        <taxon>Vanessa</taxon>
    </lineage>
</organism>
<keyword evidence="6" id="KW-1185">Reference proteome</keyword>
<dbReference type="GeneID" id="113393582"/>
<feature type="signal peptide" evidence="5">
    <location>
        <begin position="1"/>
        <end position="18"/>
    </location>
</feature>
<feature type="region of interest" description="Disordered" evidence="4">
    <location>
        <begin position="95"/>
        <end position="126"/>
    </location>
</feature>
<dbReference type="RefSeq" id="XP_064071319.1">
    <property type="nucleotide sequence ID" value="XM_064215249.1"/>
</dbReference>
<dbReference type="PROSITE" id="PS51155">
    <property type="entry name" value="CHIT_BIND_RR_2"/>
    <property type="match status" value="1"/>
</dbReference>
<dbReference type="PROSITE" id="PS00233">
    <property type="entry name" value="CHIT_BIND_RR_1"/>
    <property type="match status" value="1"/>
</dbReference>
<dbReference type="PANTHER" id="PTHR10380:SF229">
    <property type="entry name" value="CUTICULAR PROTEIN 49AF, ISOFORM A"/>
    <property type="match status" value="1"/>
</dbReference>
<feature type="compositionally biased region" description="Basic residues" evidence="4">
    <location>
        <begin position="107"/>
        <end position="119"/>
    </location>
</feature>
<evidence type="ECO:0000313" key="7">
    <source>
        <dbReference type="RefSeq" id="XP_064071319.1"/>
    </source>
</evidence>
<dbReference type="PANTHER" id="PTHR10380">
    <property type="entry name" value="CUTICLE PROTEIN"/>
    <property type="match status" value="1"/>
</dbReference>
<dbReference type="InterPro" id="IPR031311">
    <property type="entry name" value="CHIT_BIND_RR_consensus"/>
</dbReference>
<evidence type="ECO:0000256" key="2">
    <source>
        <dbReference type="ARBA" id="ARBA00022729"/>
    </source>
</evidence>
<name>A0ABM4AJ56_VANTA</name>
<keyword evidence="2 5" id="KW-0732">Signal</keyword>
<evidence type="ECO:0000313" key="6">
    <source>
        <dbReference type="Proteomes" id="UP001652626"/>
    </source>
</evidence>
<dbReference type="InterPro" id="IPR000618">
    <property type="entry name" value="Insect_cuticle"/>
</dbReference>
<reference evidence="7" key="1">
    <citation type="submission" date="2025-08" db="UniProtKB">
        <authorList>
            <consortium name="RefSeq"/>
        </authorList>
    </citation>
    <scope>IDENTIFICATION</scope>
    <source>
        <tissue evidence="7">Whole body</tissue>
    </source>
</reference>
<evidence type="ECO:0000256" key="4">
    <source>
        <dbReference type="SAM" id="MobiDB-lite"/>
    </source>
</evidence>
<proteinExistence type="predicted"/>
<sequence length="294" mass="33451">MLITKTFFILVLTYSVTSSEFDDDISQQHFLIKSYNYNHPPLLESYKVIPDAHKLEVRKVRQVKSLENEKKEDALKTLNSNSEIPVTVVYNLETDSLSSNNNPQTNKIKRRKQTRRPNKERKEEVKETKNLYLTTVENKESSTEKVLVTSPSPKTVVPKMFTKRPPEDNPVVKKIRQREPWVKIVEEANYVYAHNGNFHYSFEGADGTKVSSEGELKTYSNDKTGEAVVGSVFYTDNEGNDFSLSYTADENGYRPHGDHLPTPPPIPPAIARALKHLATKTTPEPVTEATKKSH</sequence>
<protein>
    <submittedName>
        <fullName evidence="7">Uncharacterized protein LOC113393582</fullName>
    </submittedName>
</protein>
<evidence type="ECO:0000256" key="3">
    <source>
        <dbReference type="PROSITE-ProRule" id="PRU00497"/>
    </source>
</evidence>
<accession>A0ABM4AJ56</accession>
<evidence type="ECO:0000256" key="5">
    <source>
        <dbReference type="SAM" id="SignalP"/>
    </source>
</evidence>
<feature type="chain" id="PRO_5045430459" evidence="5">
    <location>
        <begin position="19"/>
        <end position="294"/>
    </location>
</feature>
<keyword evidence="1 3" id="KW-0193">Cuticle</keyword>
<evidence type="ECO:0000256" key="1">
    <source>
        <dbReference type="ARBA" id="ARBA00022460"/>
    </source>
</evidence>
<dbReference type="Proteomes" id="UP001652626">
    <property type="component" value="Chromosome 6"/>
</dbReference>